<dbReference type="PANTHER" id="PTHR43236">
    <property type="entry name" value="ANTITOXIN HIGA1"/>
    <property type="match status" value="1"/>
</dbReference>
<organism evidence="2 3">
    <name type="scientific">Bifidobacterium callitrichidarum</name>
    <dbReference type="NCBI Taxonomy" id="2052941"/>
    <lineage>
        <taxon>Bacteria</taxon>
        <taxon>Bacillati</taxon>
        <taxon>Actinomycetota</taxon>
        <taxon>Actinomycetes</taxon>
        <taxon>Bifidobacteriales</taxon>
        <taxon>Bifidobacteriaceae</taxon>
        <taxon>Bifidobacterium</taxon>
    </lineage>
</organism>
<dbReference type="AlphaFoldDB" id="A0A2U2N5S8"/>
<dbReference type="PANTHER" id="PTHR43236:SF2">
    <property type="entry name" value="BLL0069 PROTEIN"/>
    <property type="match status" value="1"/>
</dbReference>
<dbReference type="Pfam" id="PF06114">
    <property type="entry name" value="Peptidase_M78"/>
    <property type="match status" value="1"/>
</dbReference>
<dbReference type="Proteomes" id="UP000245876">
    <property type="component" value="Unassembled WGS sequence"/>
</dbReference>
<reference evidence="2 3" key="1">
    <citation type="journal article" date="2018" name="Int. J. Syst. Evol. Microbiol.">
        <title>Bifidobacterium callitrichidarum sp. nov. from the faeces of the emperor tamarin (Saguinus imperator).</title>
        <authorList>
            <person name="Modesto M."/>
            <person name="Michelini S."/>
            <person name="Sansosti M.C."/>
            <person name="De Filippo C."/>
            <person name="Cavalieri D."/>
            <person name="Qvirist L."/>
            <person name="Andlid T."/>
            <person name="Spiezio C."/>
            <person name="Sandri C."/>
            <person name="Pascarelli S."/>
            <person name="Sgorbati B."/>
            <person name="Mattarelli P."/>
        </authorList>
    </citation>
    <scope>NUCLEOTIDE SEQUENCE [LARGE SCALE GENOMIC DNA]</scope>
    <source>
        <strain evidence="2 3">TRI 5</strain>
    </source>
</reference>
<accession>A0A2U2N5S8</accession>
<evidence type="ECO:0000313" key="2">
    <source>
        <dbReference type="EMBL" id="PWG64442.1"/>
    </source>
</evidence>
<gene>
    <name evidence="2" type="ORF">DF196_09180</name>
</gene>
<comment type="caution">
    <text evidence="2">The sequence shown here is derived from an EMBL/GenBank/DDBJ whole genome shotgun (WGS) entry which is preliminary data.</text>
</comment>
<dbReference type="EMBL" id="QFFM01000018">
    <property type="protein sequence ID" value="PWG64442.1"/>
    <property type="molecule type" value="Genomic_DNA"/>
</dbReference>
<sequence length="390" mass="43015">MASITVYPATLRWAVSQSGADPEAVAHKEGLSEFPQWLSAADPLSLSFTKLSAIGSALQVPFGALVRSVVPEAHEDELIRYRTIDNHGVEASRNLKDTIAIMRNRQDWARDEMIAQGFEKNLLVGSVPSHATANELSECIREKLSLEAGWCRRKSNDERFRFLRGKASDAGLMVMVDSRAGTSNARRLDVREFRAFVLLDEVVPLIFINRNDSYAAMMFSLLHEIGHVLLGSNEVYNDSSFTVDSSVERKINQAVVLTVVNDEVEFRAYWMAMVAEGIRVQDIAHGCAKRYGLSALALTIYAHQLGLAGDEDVRLVRIASERQVANMGAESGSGGNQNLANASHLDTRFVRMIRDSVDRGSLPYSDGLSLLGIKSMHAYDGLLKAKGLDR</sequence>
<feature type="domain" description="IrrE N-terminal-like" evidence="1">
    <location>
        <begin position="195"/>
        <end position="272"/>
    </location>
</feature>
<dbReference type="InterPro" id="IPR052345">
    <property type="entry name" value="Rad_response_metalloprotease"/>
</dbReference>
<dbReference type="OrthoDB" id="9796786at2"/>
<dbReference type="InterPro" id="IPR010359">
    <property type="entry name" value="IrrE_HExxH"/>
</dbReference>
<keyword evidence="3" id="KW-1185">Reference proteome</keyword>
<evidence type="ECO:0000259" key="1">
    <source>
        <dbReference type="Pfam" id="PF06114"/>
    </source>
</evidence>
<name>A0A2U2N5S8_9BIFI</name>
<protein>
    <recommendedName>
        <fullName evidence="1">IrrE N-terminal-like domain-containing protein</fullName>
    </recommendedName>
</protein>
<proteinExistence type="predicted"/>
<dbReference type="RefSeq" id="WP_109057532.1">
    <property type="nucleotide sequence ID" value="NZ_QFFM01000018.1"/>
</dbReference>
<dbReference type="Gene3D" id="1.10.10.2910">
    <property type="match status" value="1"/>
</dbReference>
<evidence type="ECO:0000313" key="3">
    <source>
        <dbReference type="Proteomes" id="UP000245876"/>
    </source>
</evidence>